<gene>
    <name evidence="1" type="ORF">Bca52824_001718</name>
</gene>
<comment type="caution">
    <text evidence="1">The sequence shown here is derived from an EMBL/GenBank/DDBJ whole genome shotgun (WGS) entry which is preliminary data.</text>
</comment>
<organism evidence="1 2">
    <name type="scientific">Brassica carinata</name>
    <name type="common">Ethiopian mustard</name>
    <name type="synonym">Abyssinian cabbage</name>
    <dbReference type="NCBI Taxonomy" id="52824"/>
    <lineage>
        <taxon>Eukaryota</taxon>
        <taxon>Viridiplantae</taxon>
        <taxon>Streptophyta</taxon>
        <taxon>Embryophyta</taxon>
        <taxon>Tracheophyta</taxon>
        <taxon>Spermatophyta</taxon>
        <taxon>Magnoliopsida</taxon>
        <taxon>eudicotyledons</taxon>
        <taxon>Gunneridae</taxon>
        <taxon>Pentapetalae</taxon>
        <taxon>rosids</taxon>
        <taxon>malvids</taxon>
        <taxon>Brassicales</taxon>
        <taxon>Brassicaceae</taxon>
        <taxon>Brassiceae</taxon>
        <taxon>Brassica</taxon>
    </lineage>
</organism>
<reference evidence="1 2" key="1">
    <citation type="submission" date="2020-02" db="EMBL/GenBank/DDBJ databases">
        <authorList>
            <person name="Ma Q."/>
            <person name="Huang Y."/>
            <person name="Song X."/>
            <person name="Pei D."/>
        </authorList>
    </citation>
    <scope>NUCLEOTIDE SEQUENCE [LARGE SCALE GENOMIC DNA]</scope>
    <source>
        <strain evidence="1">Sxm20200214</strain>
        <tissue evidence="1">Leaf</tissue>
    </source>
</reference>
<name>A0A8X7WM27_BRACI</name>
<sequence length="80" mass="9017">MFTPLEVMSIGIAHSSVILTERIEVESSSLTQEFKDWCFWKVGEEALLSPSRKNRRPLPRYGHRGSIEFETEASTCGLGS</sequence>
<evidence type="ECO:0000313" key="1">
    <source>
        <dbReference type="EMBL" id="KAG2330538.1"/>
    </source>
</evidence>
<keyword evidence="2" id="KW-1185">Reference proteome</keyword>
<dbReference type="EMBL" id="JAAMPC010000001">
    <property type="protein sequence ID" value="KAG2330538.1"/>
    <property type="molecule type" value="Genomic_DNA"/>
</dbReference>
<proteinExistence type="predicted"/>
<accession>A0A8X7WM27</accession>
<dbReference type="Proteomes" id="UP000886595">
    <property type="component" value="Unassembled WGS sequence"/>
</dbReference>
<dbReference type="AlphaFoldDB" id="A0A8X7WM27"/>
<protein>
    <submittedName>
        <fullName evidence="1">Uncharacterized protein</fullName>
    </submittedName>
</protein>
<evidence type="ECO:0000313" key="2">
    <source>
        <dbReference type="Proteomes" id="UP000886595"/>
    </source>
</evidence>